<evidence type="ECO:0000256" key="1">
    <source>
        <dbReference type="ARBA" id="ARBA00004123"/>
    </source>
</evidence>
<keyword evidence="5 6" id="KW-0539">Nucleus</keyword>
<evidence type="ECO:0000313" key="10">
    <source>
        <dbReference type="Proteomes" id="UP000734854"/>
    </source>
</evidence>
<dbReference type="Gene3D" id="1.10.10.60">
    <property type="entry name" value="Homeodomain-like"/>
    <property type="match status" value="1"/>
</dbReference>
<dbReference type="Pfam" id="PF00046">
    <property type="entry name" value="Homeodomain"/>
    <property type="match status" value="1"/>
</dbReference>
<comment type="caution">
    <text evidence="9">The sequence shown here is derived from an EMBL/GenBank/DDBJ whole genome shotgun (WGS) entry which is preliminary data.</text>
</comment>
<gene>
    <name evidence="9" type="ORF">ZIOFF_033313</name>
</gene>
<dbReference type="InterPro" id="IPR026960">
    <property type="entry name" value="RVT-Znf"/>
</dbReference>
<evidence type="ECO:0000259" key="8">
    <source>
        <dbReference type="PROSITE" id="PS50071"/>
    </source>
</evidence>
<evidence type="ECO:0000256" key="5">
    <source>
        <dbReference type="PROSITE-ProRule" id="PRU00108"/>
    </source>
</evidence>
<sequence length="421" mass="47529">MIGFLSPTKVNLLERSFEEENKLEPERKSELARKLGMQPRQVVVWFLARWKNKQLEQDFDRLKSSYESLLADHAALFKDNEGLRLEKLSLDPQLKSKDAVEATKQVSVAHTGSSNAKSSSMWTPSEGASVVGLVGNVFQANYSPAKAGVIGLTKTVAKEYASRNIKANICKPKLEGGLGVRSLSEVANAFSGKMWCRFWEQRTHLSKFLSSMYCGSVSPVVVLLKNKASHCWKRMLQMRNVVEEQIRCRLGEDHINFWFNTWLDVGPLFKLCNMVGDPGRSVSSMWDEQGWVLLKLREVLTPDLVVKALDVYILRGEPDLQIWKLSLDGAFSSKSAWTLIRKTHQVDGIWLAVWSKLLSPKISVFAWRFLNTKLLADYLANKAVEPIVDGVSLDFKLDRIFFGGQGKDNDLVSVKGEEKRS</sequence>
<evidence type="ECO:0000256" key="2">
    <source>
        <dbReference type="ARBA" id="ARBA00023015"/>
    </source>
</evidence>
<dbReference type="SMART" id="SM00389">
    <property type="entry name" value="HOX"/>
    <property type="match status" value="1"/>
</dbReference>
<evidence type="ECO:0000256" key="3">
    <source>
        <dbReference type="ARBA" id="ARBA00023163"/>
    </source>
</evidence>
<dbReference type="Proteomes" id="UP000734854">
    <property type="component" value="Unassembled WGS sequence"/>
</dbReference>
<keyword evidence="5 6" id="KW-0371">Homeobox</keyword>
<dbReference type="AlphaFoldDB" id="A0A8J5GWV2"/>
<dbReference type="SUPFAM" id="SSF51735">
    <property type="entry name" value="NAD(P)-binding Rossmann-fold domains"/>
    <property type="match status" value="1"/>
</dbReference>
<keyword evidence="10" id="KW-1185">Reference proteome</keyword>
<dbReference type="EMBL" id="JACMSC010000009">
    <property type="protein sequence ID" value="KAG6507958.1"/>
    <property type="molecule type" value="Genomic_DNA"/>
</dbReference>
<dbReference type="InterPro" id="IPR036291">
    <property type="entry name" value="NAD(P)-bd_dom_sf"/>
</dbReference>
<dbReference type="InterPro" id="IPR002347">
    <property type="entry name" value="SDR_fam"/>
</dbReference>
<dbReference type="InterPro" id="IPR045224">
    <property type="entry name" value="HDZip_class_I_plant"/>
</dbReference>
<dbReference type="SUPFAM" id="SSF46689">
    <property type="entry name" value="Homeodomain-like"/>
    <property type="match status" value="1"/>
</dbReference>
<dbReference type="InterPro" id="IPR003106">
    <property type="entry name" value="Leu_zip_homeo"/>
</dbReference>
<proteinExistence type="inferred from homology"/>
<organism evidence="9 10">
    <name type="scientific">Zingiber officinale</name>
    <name type="common">Ginger</name>
    <name type="synonym">Amomum zingiber</name>
    <dbReference type="NCBI Taxonomy" id="94328"/>
    <lineage>
        <taxon>Eukaryota</taxon>
        <taxon>Viridiplantae</taxon>
        <taxon>Streptophyta</taxon>
        <taxon>Embryophyta</taxon>
        <taxon>Tracheophyta</taxon>
        <taxon>Spermatophyta</taxon>
        <taxon>Magnoliopsida</taxon>
        <taxon>Liliopsida</taxon>
        <taxon>Zingiberales</taxon>
        <taxon>Zingiberaceae</taxon>
        <taxon>Zingiber</taxon>
    </lineage>
</organism>
<keyword evidence="3 7" id="KW-0804">Transcription</keyword>
<keyword evidence="5 6" id="KW-0238">DNA-binding</keyword>
<dbReference type="PROSITE" id="PS50071">
    <property type="entry name" value="HOMEOBOX_2"/>
    <property type="match status" value="1"/>
</dbReference>
<comment type="function">
    <text evidence="7">Transcription factor.</text>
</comment>
<evidence type="ECO:0000256" key="4">
    <source>
        <dbReference type="ARBA" id="ARBA00025748"/>
    </source>
</evidence>
<accession>A0A8J5GWV2</accession>
<protein>
    <recommendedName>
        <fullName evidence="7">Homeobox-leucine zipper protein</fullName>
    </recommendedName>
    <alternativeName>
        <fullName evidence="7">HD-ZIP protein</fullName>
    </alternativeName>
    <alternativeName>
        <fullName evidence="7">Homeodomain transcription factor</fullName>
    </alternativeName>
</protein>
<dbReference type="GO" id="GO:0043565">
    <property type="term" value="F:sequence-specific DNA binding"/>
    <property type="evidence" value="ECO:0007669"/>
    <property type="project" value="InterPro"/>
</dbReference>
<dbReference type="Gene3D" id="3.40.50.720">
    <property type="entry name" value="NAD(P)-binding Rossmann-like Domain"/>
    <property type="match status" value="1"/>
</dbReference>
<dbReference type="Pfam" id="PF02183">
    <property type="entry name" value="HALZ"/>
    <property type="match status" value="1"/>
</dbReference>
<evidence type="ECO:0000313" key="9">
    <source>
        <dbReference type="EMBL" id="KAG6507958.1"/>
    </source>
</evidence>
<dbReference type="Pfam" id="PF00106">
    <property type="entry name" value="adh_short"/>
    <property type="match status" value="1"/>
</dbReference>
<dbReference type="InterPro" id="IPR001356">
    <property type="entry name" value="HD"/>
</dbReference>
<evidence type="ECO:0000256" key="7">
    <source>
        <dbReference type="RuleBase" id="RU369038"/>
    </source>
</evidence>
<dbReference type="PANTHER" id="PTHR24326">
    <property type="entry name" value="HOMEOBOX-LEUCINE ZIPPER PROTEIN"/>
    <property type="match status" value="1"/>
</dbReference>
<name>A0A8J5GWV2_ZINOF</name>
<dbReference type="GO" id="GO:0000981">
    <property type="term" value="F:DNA-binding transcription factor activity, RNA polymerase II-specific"/>
    <property type="evidence" value="ECO:0007669"/>
    <property type="project" value="UniProtKB-UniRule"/>
</dbReference>
<comment type="subcellular location">
    <subcellularLocation>
        <location evidence="1 5 6">Nucleus</location>
    </subcellularLocation>
</comment>
<feature type="DNA-binding region" description="Homeobox" evidence="5">
    <location>
        <begin position="7"/>
        <end position="57"/>
    </location>
</feature>
<keyword evidence="2 7" id="KW-0805">Transcription regulation</keyword>
<dbReference type="GO" id="GO:0045893">
    <property type="term" value="P:positive regulation of DNA-templated transcription"/>
    <property type="evidence" value="ECO:0007669"/>
    <property type="project" value="TreeGrafter"/>
</dbReference>
<dbReference type="PANTHER" id="PTHR24326:SF497">
    <property type="entry name" value="HOMEOBOX-LEUCINE ZIPPER PROTEIN HAT5"/>
    <property type="match status" value="1"/>
</dbReference>
<reference evidence="9 10" key="1">
    <citation type="submission" date="2020-08" db="EMBL/GenBank/DDBJ databases">
        <title>Plant Genome Project.</title>
        <authorList>
            <person name="Zhang R.-G."/>
        </authorList>
    </citation>
    <scope>NUCLEOTIDE SEQUENCE [LARGE SCALE GENOMIC DNA]</scope>
    <source>
        <tissue evidence="9">Rhizome</tissue>
    </source>
</reference>
<feature type="domain" description="Homeobox" evidence="8">
    <location>
        <begin position="5"/>
        <end position="56"/>
    </location>
</feature>
<evidence type="ECO:0000256" key="6">
    <source>
        <dbReference type="RuleBase" id="RU000682"/>
    </source>
</evidence>
<dbReference type="GO" id="GO:0005634">
    <property type="term" value="C:nucleus"/>
    <property type="evidence" value="ECO:0007669"/>
    <property type="project" value="UniProtKB-SubCell"/>
</dbReference>
<comment type="similarity">
    <text evidence="4 7">Belongs to the HD-ZIP homeobox family. Class I subfamily.</text>
</comment>
<dbReference type="InterPro" id="IPR009057">
    <property type="entry name" value="Homeodomain-like_sf"/>
</dbReference>
<dbReference type="CDD" id="cd00086">
    <property type="entry name" value="homeodomain"/>
    <property type="match status" value="1"/>
</dbReference>
<dbReference type="Pfam" id="PF13966">
    <property type="entry name" value="zf-RVT"/>
    <property type="match status" value="1"/>
</dbReference>